<comment type="cofactor">
    <cofactor evidence="8">
        <name>Mg(2+)</name>
        <dbReference type="ChEBI" id="CHEBI:18420"/>
    </cofactor>
</comment>
<dbReference type="GO" id="GO:0003723">
    <property type="term" value="F:RNA binding"/>
    <property type="evidence" value="ECO:0007669"/>
    <property type="project" value="UniProtKB-UniRule"/>
</dbReference>
<dbReference type="AlphaFoldDB" id="A0AA48L0V2"/>
<dbReference type="InterPro" id="IPR036345">
    <property type="entry name" value="ExoRNase_PH_dom2_sf"/>
</dbReference>
<dbReference type="InterPro" id="IPR004087">
    <property type="entry name" value="KH_dom"/>
</dbReference>
<dbReference type="FunFam" id="3.30.230.70:FF:000001">
    <property type="entry name" value="Polyribonucleotide nucleotidyltransferase"/>
    <property type="match status" value="1"/>
</dbReference>
<dbReference type="SUPFAM" id="SSF50249">
    <property type="entry name" value="Nucleic acid-binding proteins"/>
    <property type="match status" value="1"/>
</dbReference>
<dbReference type="HAMAP" id="MF_01595">
    <property type="entry name" value="PNPase"/>
    <property type="match status" value="1"/>
</dbReference>
<dbReference type="CDD" id="cd02393">
    <property type="entry name" value="KH-I_PNPase"/>
    <property type="match status" value="1"/>
</dbReference>
<dbReference type="EC" id="2.7.7.8" evidence="8"/>
<evidence type="ECO:0000259" key="9">
    <source>
        <dbReference type="PROSITE" id="PS50126"/>
    </source>
</evidence>
<dbReference type="InterPro" id="IPR001247">
    <property type="entry name" value="ExoRNase_PH_dom1"/>
</dbReference>
<dbReference type="GO" id="GO:0000175">
    <property type="term" value="F:3'-5'-RNA exonuclease activity"/>
    <property type="evidence" value="ECO:0007669"/>
    <property type="project" value="TreeGrafter"/>
</dbReference>
<keyword evidence="4 8" id="KW-0548">Nucleotidyltransferase</keyword>
<dbReference type="FunFam" id="3.30.1370.10:FF:000001">
    <property type="entry name" value="Polyribonucleotide nucleotidyltransferase"/>
    <property type="match status" value="1"/>
</dbReference>
<evidence type="ECO:0000256" key="7">
    <source>
        <dbReference type="ARBA" id="ARBA00022884"/>
    </source>
</evidence>
<dbReference type="FunFam" id="3.30.230.70:FF:000002">
    <property type="entry name" value="Polyribonucleotide nucleotidyltransferase"/>
    <property type="match status" value="1"/>
</dbReference>
<gene>
    <name evidence="8" type="primary">pnp</name>
    <name evidence="10" type="ORF">CfP315_0395</name>
</gene>
<keyword evidence="3 8" id="KW-0808">Transferase</keyword>
<comment type="similarity">
    <text evidence="1 8">Belongs to the polyribonucleotide nucleotidyltransferase family.</text>
</comment>
<feature type="binding site" evidence="8">
    <location>
        <position position="485"/>
    </location>
    <ligand>
        <name>Mg(2+)</name>
        <dbReference type="ChEBI" id="CHEBI:18420"/>
    </ligand>
</feature>
<dbReference type="EMBL" id="AP027924">
    <property type="protein sequence ID" value="BED91860.1"/>
    <property type="molecule type" value="Genomic_DNA"/>
</dbReference>
<dbReference type="InterPro" id="IPR020568">
    <property type="entry name" value="Ribosomal_Su5_D2-typ_SF"/>
</dbReference>
<dbReference type="Pfam" id="PF00575">
    <property type="entry name" value="S1"/>
    <property type="match status" value="1"/>
</dbReference>
<keyword evidence="2 8" id="KW-0963">Cytoplasm</keyword>
<dbReference type="SUPFAM" id="SSF54211">
    <property type="entry name" value="Ribosomal protein S5 domain 2-like"/>
    <property type="match status" value="2"/>
</dbReference>
<dbReference type="CDD" id="cd11364">
    <property type="entry name" value="RNase_PH_PNPase_2"/>
    <property type="match status" value="1"/>
</dbReference>
<dbReference type="GO" id="GO:0006396">
    <property type="term" value="P:RNA processing"/>
    <property type="evidence" value="ECO:0007669"/>
    <property type="project" value="InterPro"/>
</dbReference>
<evidence type="ECO:0000256" key="5">
    <source>
        <dbReference type="ARBA" id="ARBA00022723"/>
    </source>
</evidence>
<sequence>MSYDKFEIELGSRRLSVEVGKMARQSDSCFVRWGDTVVFVAVTSSQESRVGIDFFPLSVDFEERFYSVGKIPGSFLKREGKPSEKAVLSARQIDRAIRPLFPKDIKFDVLVSCVVMAVDENCSPNVAALIGVSVCLSISDIPWNGPISVGEAGLINGRTVLFPNASSGRDSSLKLVVATNKSKILMIEVGADRVSEEKIVSAIEKIFQFNLKIIDFIENISKKSGKIKRILVSDEKDKNLELHIKQKYESLLYEVLNFKDKFVREREISKLTEKVLKESLEDYPDEEKKIREVLFDLQKNIVRSWIINEDSRVDGRKMNEVRSLSSEVGLLPRVHGSALFTRGYTQVLTAATLGLLSQRQTIDDLTGEENKRFIHHYNFPSFSVGETRSSRAPARREIGHGAFVEKALCCVIPDENDFPYTIRLVSEVLSSDGSTSQASVCASTLALMDAGVPISEPVAGISCGLLCDSEKNKWKTFVDIQGIEDFFGDMDFKVAGTKTGITAIQMDTKVEGITLEIIKDALKKTKDARNYILENSILNVISSPRPEVSAYAPKVILFIIEINKIKDLIGSGGKVVQKISADCDVTIDIEQDGRVYIASGEIDNCIQAVEVIKNITKDVNVGDIFKGKIVRIIDCGMFVEFAPGREGFCHISKLSRFKKINVGDLATIEAIGMDERRRLNFKCLSIK</sequence>
<evidence type="ECO:0000256" key="8">
    <source>
        <dbReference type="HAMAP-Rule" id="MF_01595"/>
    </source>
</evidence>
<accession>A0AA48L0V2</accession>
<evidence type="ECO:0000256" key="3">
    <source>
        <dbReference type="ARBA" id="ARBA00022679"/>
    </source>
</evidence>
<dbReference type="SUPFAM" id="SSF55666">
    <property type="entry name" value="Ribonuclease PH domain 2-like"/>
    <property type="match status" value="2"/>
</dbReference>
<dbReference type="SMART" id="SM00322">
    <property type="entry name" value="KH"/>
    <property type="match status" value="1"/>
</dbReference>
<feature type="binding site" evidence="8">
    <location>
        <position position="491"/>
    </location>
    <ligand>
        <name>Mg(2+)</name>
        <dbReference type="ChEBI" id="CHEBI:18420"/>
    </ligand>
</feature>
<dbReference type="InterPro" id="IPR036612">
    <property type="entry name" value="KH_dom_type_1_sf"/>
</dbReference>
<organism evidence="10">
    <name type="scientific">Candidatus Improbicoccus pseudotrichonymphae</name>
    <dbReference type="NCBI Taxonomy" id="3033792"/>
    <lineage>
        <taxon>Bacteria</taxon>
        <taxon>Bacillati</taxon>
        <taxon>Bacillota</taxon>
        <taxon>Clostridia</taxon>
        <taxon>Candidatus Improbicoccus</taxon>
    </lineage>
</organism>
<dbReference type="PROSITE" id="PS50084">
    <property type="entry name" value="KH_TYPE_1"/>
    <property type="match status" value="1"/>
</dbReference>
<comment type="function">
    <text evidence="8">Involved in mRNA degradation. Catalyzes the phosphorolysis of single-stranded polyribonucleotides processively in the 3'- to 5'-direction.</text>
</comment>
<dbReference type="NCBIfam" id="NF008805">
    <property type="entry name" value="PRK11824.1"/>
    <property type="match status" value="1"/>
</dbReference>
<dbReference type="GO" id="GO:0006402">
    <property type="term" value="P:mRNA catabolic process"/>
    <property type="evidence" value="ECO:0007669"/>
    <property type="project" value="UniProtKB-UniRule"/>
</dbReference>
<name>A0AA48L0V2_9FIRM</name>
<keyword evidence="5 8" id="KW-0479">Metal-binding</keyword>
<dbReference type="Proteomes" id="UP001337580">
    <property type="component" value="Chromosome"/>
</dbReference>
<dbReference type="Pfam" id="PF03726">
    <property type="entry name" value="PNPase"/>
    <property type="match status" value="1"/>
</dbReference>
<feature type="domain" description="S1 motif" evidence="9">
    <location>
        <begin position="622"/>
        <end position="687"/>
    </location>
</feature>
<dbReference type="InterPro" id="IPR012340">
    <property type="entry name" value="NA-bd_OB-fold"/>
</dbReference>
<evidence type="ECO:0000256" key="6">
    <source>
        <dbReference type="ARBA" id="ARBA00022842"/>
    </source>
</evidence>
<dbReference type="InterPro" id="IPR027408">
    <property type="entry name" value="PNPase/RNase_PH_dom_sf"/>
</dbReference>
<dbReference type="GO" id="GO:0004654">
    <property type="term" value="F:polyribonucleotide nucleotidyltransferase activity"/>
    <property type="evidence" value="ECO:0007669"/>
    <property type="project" value="UniProtKB-UniRule"/>
</dbReference>
<reference evidence="10" key="1">
    <citation type="journal article" date="2023" name="ISME J.">
        <title>Emergence of putative energy parasites within Clostridia revealed by genome analysis of a novel endosymbiotic clade.</title>
        <authorList>
            <person name="Takahashi K."/>
            <person name="Kuwahara H."/>
            <person name="Horikawa Y."/>
            <person name="Izawa K."/>
            <person name="Kato D."/>
            <person name="Inagaki T."/>
            <person name="Yuki M."/>
            <person name="Ohkuma M."/>
            <person name="Hongoh Y."/>
        </authorList>
    </citation>
    <scope>NUCLEOTIDE SEQUENCE</scope>
    <source>
        <strain evidence="10">CfP3-15</strain>
    </source>
</reference>
<protein>
    <recommendedName>
        <fullName evidence="8">Polyribonucleotide nucleotidyltransferase</fullName>
        <ecNumber evidence="8">2.7.7.8</ecNumber>
    </recommendedName>
    <alternativeName>
        <fullName evidence="8">Polynucleotide phosphorylase</fullName>
        <shortName evidence="8">PNPase</shortName>
    </alternativeName>
</protein>
<dbReference type="Gene3D" id="2.40.50.140">
    <property type="entry name" value="Nucleic acid-binding proteins"/>
    <property type="match status" value="1"/>
</dbReference>
<evidence type="ECO:0000256" key="2">
    <source>
        <dbReference type="ARBA" id="ARBA00022490"/>
    </source>
</evidence>
<dbReference type="Gene3D" id="3.30.1370.10">
    <property type="entry name" value="K Homology domain, type 1"/>
    <property type="match status" value="1"/>
</dbReference>
<dbReference type="InterPro" id="IPR003029">
    <property type="entry name" value="S1_domain"/>
</dbReference>
<dbReference type="PANTHER" id="PTHR11252:SF0">
    <property type="entry name" value="POLYRIBONUCLEOTIDE NUCLEOTIDYLTRANSFERASE 1, MITOCHONDRIAL"/>
    <property type="match status" value="1"/>
</dbReference>
<dbReference type="GO" id="GO:0000287">
    <property type="term" value="F:magnesium ion binding"/>
    <property type="evidence" value="ECO:0007669"/>
    <property type="project" value="UniProtKB-UniRule"/>
</dbReference>
<evidence type="ECO:0000256" key="1">
    <source>
        <dbReference type="ARBA" id="ARBA00007404"/>
    </source>
</evidence>
<dbReference type="InterPro" id="IPR012162">
    <property type="entry name" value="PNPase"/>
</dbReference>
<dbReference type="PIRSF" id="PIRSF005499">
    <property type="entry name" value="PNPase"/>
    <property type="match status" value="1"/>
</dbReference>
<dbReference type="Gene3D" id="3.30.230.70">
    <property type="entry name" value="GHMP Kinase, N-terminal domain"/>
    <property type="match status" value="2"/>
</dbReference>
<dbReference type="SUPFAM" id="SSF54791">
    <property type="entry name" value="Eukaryotic type KH-domain (KH-domain type I)"/>
    <property type="match status" value="1"/>
</dbReference>
<dbReference type="GO" id="GO:0005829">
    <property type="term" value="C:cytosol"/>
    <property type="evidence" value="ECO:0007669"/>
    <property type="project" value="UniProtKB-ARBA"/>
</dbReference>
<dbReference type="Pfam" id="PF01138">
    <property type="entry name" value="RNase_PH"/>
    <property type="match status" value="2"/>
</dbReference>
<evidence type="ECO:0000256" key="4">
    <source>
        <dbReference type="ARBA" id="ARBA00022695"/>
    </source>
</evidence>
<dbReference type="PROSITE" id="PS50126">
    <property type="entry name" value="S1"/>
    <property type="match status" value="1"/>
</dbReference>
<dbReference type="KEGG" id="ips:CfP315_0395"/>
<comment type="subcellular location">
    <subcellularLocation>
        <location evidence="8">Cytoplasm</location>
    </subcellularLocation>
</comment>
<proteinExistence type="inferred from homology"/>
<comment type="catalytic activity">
    <reaction evidence="8">
        <text>RNA(n+1) + phosphate = RNA(n) + a ribonucleoside 5'-diphosphate</text>
        <dbReference type="Rhea" id="RHEA:22096"/>
        <dbReference type="Rhea" id="RHEA-COMP:14527"/>
        <dbReference type="Rhea" id="RHEA-COMP:17342"/>
        <dbReference type="ChEBI" id="CHEBI:43474"/>
        <dbReference type="ChEBI" id="CHEBI:57930"/>
        <dbReference type="ChEBI" id="CHEBI:140395"/>
        <dbReference type="EC" id="2.7.7.8"/>
    </reaction>
</comment>
<dbReference type="InterPro" id="IPR015848">
    <property type="entry name" value="PNPase_PH_RNA-bd_bac/org-type"/>
</dbReference>
<dbReference type="NCBIfam" id="TIGR03591">
    <property type="entry name" value="polynuc_phos"/>
    <property type="match status" value="1"/>
</dbReference>
<evidence type="ECO:0000313" key="10">
    <source>
        <dbReference type="EMBL" id="BED91860.1"/>
    </source>
</evidence>
<keyword evidence="6 8" id="KW-0460">Magnesium</keyword>
<keyword evidence="7 8" id="KW-0694">RNA-binding</keyword>
<dbReference type="PANTHER" id="PTHR11252">
    <property type="entry name" value="POLYRIBONUCLEOTIDE NUCLEOTIDYLTRANSFERASE"/>
    <property type="match status" value="1"/>
</dbReference>
<dbReference type="SMART" id="SM00316">
    <property type="entry name" value="S1"/>
    <property type="match status" value="1"/>
</dbReference>